<comment type="similarity">
    <text evidence="4">Belongs to the ORC1 family.</text>
</comment>
<sequence>MNMIQSCLEGVSSNIVDPEAIQFASRQVAAASRDARRSLDICCRAFEIVEHSSNKDTDDNEPPYSTTGSGLKACGRVTIAVVKQVVQ</sequence>
<dbReference type="Proteomes" id="UP000276215">
    <property type="component" value="Unassembled WGS sequence"/>
</dbReference>
<dbReference type="GO" id="GO:0006270">
    <property type="term" value="P:DNA replication initiation"/>
    <property type="evidence" value="ECO:0007669"/>
    <property type="project" value="TreeGrafter"/>
</dbReference>
<dbReference type="InterPro" id="IPR041083">
    <property type="entry name" value="AAA_lid_10"/>
</dbReference>
<evidence type="ECO:0000256" key="2">
    <source>
        <dbReference type="ARBA" id="ARBA00023125"/>
    </source>
</evidence>
<reference evidence="6 7" key="1">
    <citation type="journal article" date="2018" name="Nat. Ecol. Evol.">
        <title>Pezizomycetes genomes reveal the molecular basis of ectomycorrhizal truffle lifestyle.</title>
        <authorList>
            <person name="Murat C."/>
            <person name="Payen T."/>
            <person name="Noel B."/>
            <person name="Kuo A."/>
            <person name="Morin E."/>
            <person name="Chen J."/>
            <person name="Kohler A."/>
            <person name="Krizsan K."/>
            <person name="Balestrini R."/>
            <person name="Da Silva C."/>
            <person name="Montanini B."/>
            <person name="Hainaut M."/>
            <person name="Levati E."/>
            <person name="Barry K.W."/>
            <person name="Belfiori B."/>
            <person name="Cichocki N."/>
            <person name="Clum A."/>
            <person name="Dockter R.B."/>
            <person name="Fauchery L."/>
            <person name="Guy J."/>
            <person name="Iotti M."/>
            <person name="Le Tacon F."/>
            <person name="Lindquist E.A."/>
            <person name="Lipzen A."/>
            <person name="Malagnac F."/>
            <person name="Mello A."/>
            <person name="Molinier V."/>
            <person name="Miyauchi S."/>
            <person name="Poulain J."/>
            <person name="Riccioni C."/>
            <person name="Rubini A."/>
            <person name="Sitrit Y."/>
            <person name="Splivallo R."/>
            <person name="Traeger S."/>
            <person name="Wang M."/>
            <person name="Zifcakova L."/>
            <person name="Wipf D."/>
            <person name="Zambonelli A."/>
            <person name="Paolocci F."/>
            <person name="Nowrousian M."/>
            <person name="Ottonello S."/>
            <person name="Baldrian P."/>
            <person name="Spatafora J.W."/>
            <person name="Henrissat B."/>
            <person name="Nagy L.G."/>
            <person name="Aury J.M."/>
            <person name="Wincker P."/>
            <person name="Grigoriev I.V."/>
            <person name="Bonfante P."/>
            <person name="Martin F.M."/>
        </authorList>
    </citation>
    <scope>NUCLEOTIDE SEQUENCE [LARGE SCALE GENOMIC DNA]</scope>
    <source>
        <strain evidence="6 7">120613-1</strain>
    </source>
</reference>
<accession>A0A3N4K372</accession>
<comment type="function">
    <text evidence="4">Component of the origin recognition complex (ORC) that binds origins of replication. DNA-binding is ATP-dependent, however specific DNA sequences that define origins of replication have not been identified so far. ORC is required to assemble the pre-replication complex necessary to initiate DNA replication.</text>
</comment>
<dbReference type="AlphaFoldDB" id="A0A3N4K372"/>
<evidence type="ECO:0000313" key="6">
    <source>
        <dbReference type="EMBL" id="RPB05014.1"/>
    </source>
</evidence>
<keyword evidence="2 4" id="KW-0238">DNA-binding</keyword>
<keyword evidence="4" id="KW-0067">ATP-binding</keyword>
<protein>
    <recommendedName>
        <fullName evidence="4">Origin recognition complex subunit 1</fullName>
    </recommendedName>
</protein>
<evidence type="ECO:0000256" key="3">
    <source>
        <dbReference type="ARBA" id="ARBA00023242"/>
    </source>
</evidence>
<keyword evidence="7" id="KW-1185">Reference proteome</keyword>
<dbReference type="GO" id="GO:0005524">
    <property type="term" value="F:ATP binding"/>
    <property type="evidence" value="ECO:0007669"/>
    <property type="project" value="UniProtKB-KW"/>
</dbReference>
<dbReference type="PANTHER" id="PTHR10763">
    <property type="entry name" value="CELL DIVISION CONTROL PROTEIN 6-RELATED"/>
    <property type="match status" value="1"/>
</dbReference>
<evidence type="ECO:0000313" key="7">
    <source>
        <dbReference type="Proteomes" id="UP000276215"/>
    </source>
</evidence>
<dbReference type="Gene3D" id="1.10.8.60">
    <property type="match status" value="1"/>
</dbReference>
<dbReference type="EMBL" id="ML120355">
    <property type="protein sequence ID" value="RPB05014.1"/>
    <property type="molecule type" value="Genomic_DNA"/>
</dbReference>
<comment type="subcellular location">
    <subcellularLocation>
        <location evidence="1 4">Nucleus</location>
    </subcellularLocation>
</comment>
<dbReference type="STRING" id="1336337.A0A3N4K372"/>
<proteinExistence type="inferred from homology"/>
<evidence type="ECO:0000259" key="5">
    <source>
        <dbReference type="Pfam" id="PF17872"/>
    </source>
</evidence>
<dbReference type="GO" id="GO:0003688">
    <property type="term" value="F:DNA replication origin binding"/>
    <property type="evidence" value="ECO:0007669"/>
    <property type="project" value="TreeGrafter"/>
</dbReference>
<dbReference type="PANTHER" id="PTHR10763:SF23">
    <property type="entry name" value="ORIGIN RECOGNITION COMPLEX SUBUNIT 1"/>
    <property type="match status" value="1"/>
</dbReference>
<dbReference type="GO" id="GO:0005664">
    <property type="term" value="C:nuclear origin of replication recognition complex"/>
    <property type="evidence" value="ECO:0007669"/>
    <property type="project" value="TreeGrafter"/>
</dbReference>
<dbReference type="InterPro" id="IPR050311">
    <property type="entry name" value="ORC1/CDC6"/>
</dbReference>
<evidence type="ECO:0000256" key="4">
    <source>
        <dbReference type="RuleBase" id="RU365058"/>
    </source>
</evidence>
<organism evidence="6 7">
    <name type="scientific">Choiromyces venosus 120613-1</name>
    <dbReference type="NCBI Taxonomy" id="1336337"/>
    <lineage>
        <taxon>Eukaryota</taxon>
        <taxon>Fungi</taxon>
        <taxon>Dikarya</taxon>
        <taxon>Ascomycota</taxon>
        <taxon>Pezizomycotina</taxon>
        <taxon>Pezizomycetes</taxon>
        <taxon>Pezizales</taxon>
        <taxon>Tuberaceae</taxon>
        <taxon>Choiromyces</taxon>
    </lineage>
</organism>
<evidence type="ECO:0000256" key="1">
    <source>
        <dbReference type="ARBA" id="ARBA00004123"/>
    </source>
</evidence>
<comment type="subunit">
    <text evidence="4">ORC is composed of six subunits.</text>
</comment>
<keyword evidence="4" id="KW-0235">DNA replication</keyword>
<dbReference type="GO" id="GO:0033314">
    <property type="term" value="P:mitotic DNA replication checkpoint signaling"/>
    <property type="evidence" value="ECO:0007669"/>
    <property type="project" value="TreeGrafter"/>
</dbReference>
<name>A0A3N4K372_9PEZI</name>
<feature type="domain" description="AAA lid" evidence="5">
    <location>
        <begin position="16"/>
        <end position="51"/>
    </location>
</feature>
<dbReference type="OrthoDB" id="1926878at2759"/>
<gene>
    <name evidence="6" type="ORF">L873DRAFT_1798447</name>
</gene>
<keyword evidence="4" id="KW-0547">Nucleotide-binding</keyword>
<dbReference type="Pfam" id="PF17872">
    <property type="entry name" value="AAA_lid_10"/>
    <property type="match status" value="1"/>
</dbReference>
<keyword evidence="3 4" id="KW-0539">Nucleus</keyword>